<evidence type="ECO:0000313" key="2">
    <source>
        <dbReference type="EMBL" id="KAK3678689.1"/>
    </source>
</evidence>
<feature type="region of interest" description="Disordered" evidence="1">
    <location>
        <begin position="184"/>
        <end position="232"/>
    </location>
</feature>
<sequence>MDPETLVTFLFRAPPHIRTVELLGSWDNFTHTYRMHHDRRRGTGFWSGCFKFENIVFDGDSPKPNWSRPRSGGLKQGGTYWYYYRLDFDIEAYDDSRRCTADCPLMPGQMMNMIEVPTEMLSPPSRCRSACGEGIAGTLAAMTSMRPRQTLEPGDKFAALRPPPVSKVHGRCISDMALNGRLERPAVSRRSSIISPPASRDREEATGESPDDRPSKRRRSSDRKASQCTVSTHAEQSCRYGSIVDGYATKLPLVEAVHPNPLASSPVNQDVRNELQRGLHQFNFGFGEKAIAKQEARDQSPSSPCARRDSVSSYDSRGSSSPSSTRSCPAQQQTWCSSHNAVDTHAADDGTTMSPDPSLPLSHEIEPSSDSGEELWSPTFSADTVSSNGGLDTPFRLSGGYSHGMEGSSPEDLDHNTQNMNDVTERLKTLDTSTKAESLANLGLLPEQPALELAGLDSCIFPLPPPAAAAAAPGRAQTDTNLSRKLFDPPIALHHAGLPSLGFDFSRKAATEAASSLTLSVTNMEDLFSELGYLGGCIN</sequence>
<dbReference type="PANTHER" id="PTHR40625">
    <property type="entry name" value="GTP-BINDING PROTEIN ESDC-RELATED"/>
    <property type="match status" value="1"/>
</dbReference>
<protein>
    <submittedName>
        <fullName evidence="2">Uncharacterized protein</fullName>
    </submittedName>
</protein>
<organism evidence="2 3">
    <name type="scientific">Recurvomyces mirabilis</name>
    <dbReference type="NCBI Taxonomy" id="574656"/>
    <lineage>
        <taxon>Eukaryota</taxon>
        <taxon>Fungi</taxon>
        <taxon>Dikarya</taxon>
        <taxon>Ascomycota</taxon>
        <taxon>Pezizomycotina</taxon>
        <taxon>Dothideomycetes</taxon>
        <taxon>Dothideomycetidae</taxon>
        <taxon>Mycosphaerellales</taxon>
        <taxon>Teratosphaeriaceae</taxon>
        <taxon>Recurvomyces</taxon>
    </lineage>
</organism>
<feature type="compositionally biased region" description="Low complexity" evidence="1">
    <location>
        <begin position="311"/>
        <end position="327"/>
    </location>
</feature>
<feature type="compositionally biased region" description="Low complexity" evidence="1">
    <location>
        <begin position="188"/>
        <end position="198"/>
    </location>
</feature>
<comment type="caution">
    <text evidence="2">The sequence shown here is derived from an EMBL/GenBank/DDBJ whole genome shotgun (WGS) entry which is preliminary data.</text>
</comment>
<feature type="compositionally biased region" description="Basic and acidic residues" evidence="1">
    <location>
        <begin position="199"/>
        <end position="214"/>
    </location>
</feature>
<keyword evidence="3" id="KW-1185">Reference proteome</keyword>
<dbReference type="EMBL" id="JAUTXT010000003">
    <property type="protein sequence ID" value="KAK3678689.1"/>
    <property type="molecule type" value="Genomic_DNA"/>
</dbReference>
<reference evidence="2" key="1">
    <citation type="submission" date="2023-07" db="EMBL/GenBank/DDBJ databases">
        <title>Black Yeasts Isolated from many extreme environments.</title>
        <authorList>
            <person name="Coleine C."/>
            <person name="Stajich J.E."/>
            <person name="Selbmann L."/>
        </authorList>
    </citation>
    <scope>NUCLEOTIDE SEQUENCE</scope>
    <source>
        <strain evidence="2">CCFEE 5485</strain>
    </source>
</reference>
<proteinExistence type="predicted"/>
<evidence type="ECO:0000313" key="3">
    <source>
        <dbReference type="Proteomes" id="UP001274830"/>
    </source>
</evidence>
<feature type="region of interest" description="Disordered" evidence="1">
    <location>
        <begin position="293"/>
        <end position="392"/>
    </location>
</feature>
<dbReference type="Proteomes" id="UP001274830">
    <property type="component" value="Unassembled WGS sequence"/>
</dbReference>
<dbReference type="AlphaFoldDB" id="A0AAE1C5B3"/>
<name>A0AAE1C5B3_9PEZI</name>
<gene>
    <name evidence="2" type="ORF">LTR78_001142</name>
</gene>
<feature type="compositionally biased region" description="Polar residues" evidence="1">
    <location>
        <begin position="328"/>
        <end position="341"/>
    </location>
</feature>
<accession>A0AAE1C5B3</accession>
<evidence type="ECO:0000256" key="1">
    <source>
        <dbReference type="SAM" id="MobiDB-lite"/>
    </source>
</evidence>
<feature type="compositionally biased region" description="Polar residues" evidence="1">
    <location>
        <begin position="378"/>
        <end position="390"/>
    </location>
</feature>
<dbReference type="PANTHER" id="PTHR40625:SF1">
    <property type="entry name" value="AMP-ACTIVATED PROTEIN KINASE GLYCOGEN-BINDING DOMAIN-CONTAINING PROTEIN"/>
    <property type="match status" value="1"/>
</dbReference>